<sequence length="362" mass="39769">MANHYEIPSWAGKPTTGLHLDVTKDGKLIQKLMIDQKKCYLFGRNPQMCDFCIDHASCSRVHSALVWHKHLNRAFLVDLGSTHGTFIGSMRIESEKPTQLPIDSTFHFGASTRYYILRERPQTAPRSILEELEEEAKSEHQDGGMLGLPESEMELDNLTEFNTAHNRRISMLGIADDDANAINPGVKRKKRSITFNDEEEVINPEDIDPNVGRFRNLVHTSLVIPTKRIKSDGSGNNMLSSTRDHQFHRTVSSSSGGEGLYGGIPPEMSEGTNSHLGLQSSSSGLFSSTLASKLGLPLMPNPAPDVDLSAPQEAAPAASRISVEFAQSPPVGSDPTTSNEPKRKKYAKEAWPGKKPGPSLLM</sequence>
<keyword evidence="9" id="KW-0804">Transcription</keyword>
<dbReference type="SMART" id="SM00240">
    <property type="entry name" value="FHA"/>
    <property type="match status" value="1"/>
</dbReference>
<evidence type="ECO:0000256" key="7">
    <source>
        <dbReference type="ARBA" id="ARBA00023015"/>
    </source>
</evidence>
<evidence type="ECO:0000256" key="9">
    <source>
        <dbReference type="ARBA" id="ARBA00023163"/>
    </source>
</evidence>
<dbReference type="InterPro" id="IPR050923">
    <property type="entry name" value="Cell_Proc_Reg/RNA_Proc"/>
</dbReference>
<evidence type="ECO:0000256" key="13">
    <source>
        <dbReference type="ARBA" id="ARBA00077703"/>
    </source>
</evidence>
<dbReference type="CDD" id="cd22674">
    <property type="entry name" value="FHA_PPP1R8"/>
    <property type="match status" value="1"/>
</dbReference>
<dbReference type="Gene3D" id="2.60.200.20">
    <property type="match status" value="1"/>
</dbReference>
<proteinExistence type="evidence at transcript level"/>
<dbReference type="GO" id="GO:0016607">
    <property type="term" value="C:nuclear speck"/>
    <property type="evidence" value="ECO:0007669"/>
    <property type="project" value="UniProtKB-SubCell"/>
</dbReference>
<feature type="domain" description="FHA" evidence="15">
    <location>
        <begin position="40"/>
        <end position="92"/>
    </location>
</feature>
<keyword evidence="11" id="KW-0539">Nucleus</keyword>
<accession>A0A4Y7NM38</accession>
<keyword evidence="6" id="KW-0694">RNA-binding</keyword>
<evidence type="ECO:0000313" key="16">
    <source>
        <dbReference type="EMBL" id="SVE93657.1"/>
    </source>
</evidence>
<keyword evidence="5" id="KW-0747">Spliceosome</keyword>
<evidence type="ECO:0000256" key="12">
    <source>
        <dbReference type="ARBA" id="ARBA00068386"/>
    </source>
</evidence>
<evidence type="ECO:0000256" key="10">
    <source>
        <dbReference type="ARBA" id="ARBA00023187"/>
    </source>
</evidence>
<evidence type="ECO:0000256" key="3">
    <source>
        <dbReference type="ARBA" id="ARBA00022553"/>
    </source>
</evidence>
<dbReference type="AlphaFoldDB" id="A0A4Y7NM38"/>
<dbReference type="PANTHER" id="PTHR23308">
    <property type="entry name" value="NUCLEAR INHIBITOR OF PROTEIN PHOSPHATASE-1"/>
    <property type="match status" value="1"/>
</dbReference>
<dbReference type="InterPro" id="IPR000253">
    <property type="entry name" value="FHA_dom"/>
</dbReference>
<protein>
    <recommendedName>
        <fullName evidence="12">Nuclear inhibitor of protein phosphatase 1</fullName>
    </recommendedName>
    <alternativeName>
        <fullName evidence="13">Protein phosphatase 1 regulatory inhibitor subunit 8</fullName>
    </alternativeName>
</protein>
<evidence type="ECO:0000259" key="15">
    <source>
        <dbReference type="PROSITE" id="PS50006"/>
    </source>
</evidence>
<organism evidence="16">
    <name type="scientific">Scapholeberis mucronata</name>
    <dbReference type="NCBI Taxonomy" id="202097"/>
    <lineage>
        <taxon>Eukaryota</taxon>
        <taxon>Metazoa</taxon>
        <taxon>Ecdysozoa</taxon>
        <taxon>Arthropoda</taxon>
        <taxon>Crustacea</taxon>
        <taxon>Branchiopoda</taxon>
        <taxon>Diplostraca</taxon>
        <taxon>Cladocera</taxon>
        <taxon>Anomopoda</taxon>
        <taxon>Daphniidae</taxon>
        <taxon>Scapholeberis</taxon>
    </lineage>
</organism>
<keyword evidence="3" id="KW-0597">Phosphoprotein</keyword>
<name>A0A4Y7NM38_9CRUS</name>
<feature type="region of interest" description="Disordered" evidence="14">
    <location>
        <begin position="233"/>
        <end position="280"/>
    </location>
</feature>
<reference evidence="16" key="1">
    <citation type="submission" date="2018-08" db="EMBL/GenBank/DDBJ databases">
        <authorList>
            <person name="Cornetti L."/>
        </authorList>
    </citation>
    <scope>NUCLEOTIDE SEQUENCE</scope>
    <source>
        <strain evidence="16">BE-ASS</strain>
    </source>
</reference>
<keyword evidence="10" id="KW-0508">mRNA splicing</keyword>
<comment type="subcellular location">
    <subcellularLocation>
        <location evidence="1">Nucleus speckle</location>
    </subcellularLocation>
</comment>
<dbReference type="InterPro" id="IPR008984">
    <property type="entry name" value="SMAD_FHA_dom_sf"/>
</dbReference>
<evidence type="ECO:0000256" key="2">
    <source>
        <dbReference type="ARBA" id="ARBA00022491"/>
    </source>
</evidence>
<keyword evidence="7" id="KW-0805">Transcription regulation</keyword>
<dbReference type="Gene3D" id="6.10.250.1290">
    <property type="match status" value="1"/>
</dbReference>
<evidence type="ECO:0000256" key="8">
    <source>
        <dbReference type="ARBA" id="ARBA00023125"/>
    </source>
</evidence>
<evidence type="ECO:0000256" key="4">
    <source>
        <dbReference type="ARBA" id="ARBA00022664"/>
    </source>
</evidence>
<dbReference type="GO" id="GO:0005681">
    <property type="term" value="C:spliceosomal complex"/>
    <property type="evidence" value="ECO:0007669"/>
    <property type="project" value="UniProtKB-KW"/>
</dbReference>
<feature type="region of interest" description="Disordered" evidence="14">
    <location>
        <begin position="303"/>
        <end position="362"/>
    </location>
</feature>
<dbReference type="GO" id="GO:0003723">
    <property type="term" value="F:RNA binding"/>
    <property type="evidence" value="ECO:0007669"/>
    <property type="project" value="UniProtKB-KW"/>
</dbReference>
<dbReference type="EMBL" id="LR024038">
    <property type="protein sequence ID" value="SVE93657.1"/>
    <property type="molecule type" value="mRNA"/>
</dbReference>
<evidence type="ECO:0000256" key="6">
    <source>
        <dbReference type="ARBA" id="ARBA00022884"/>
    </source>
</evidence>
<evidence type="ECO:0000256" key="5">
    <source>
        <dbReference type="ARBA" id="ARBA00022728"/>
    </source>
</evidence>
<evidence type="ECO:0000256" key="1">
    <source>
        <dbReference type="ARBA" id="ARBA00004324"/>
    </source>
</evidence>
<dbReference type="GO" id="GO:0003677">
    <property type="term" value="F:DNA binding"/>
    <property type="evidence" value="ECO:0007669"/>
    <property type="project" value="UniProtKB-KW"/>
</dbReference>
<evidence type="ECO:0000256" key="14">
    <source>
        <dbReference type="SAM" id="MobiDB-lite"/>
    </source>
</evidence>
<dbReference type="Pfam" id="PF00498">
    <property type="entry name" value="FHA"/>
    <property type="match status" value="1"/>
</dbReference>
<dbReference type="GO" id="GO:0006397">
    <property type="term" value="P:mRNA processing"/>
    <property type="evidence" value="ECO:0007669"/>
    <property type="project" value="UniProtKB-KW"/>
</dbReference>
<dbReference type="PROSITE" id="PS50006">
    <property type="entry name" value="FHA_DOMAIN"/>
    <property type="match status" value="1"/>
</dbReference>
<keyword evidence="4" id="KW-0507">mRNA processing</keyword>
<keyword evidence="8" id="KW-0238">DNA-binding</keyword>
<gene>
    <name evidence="16" type="primary">EOG090X07CE</name>
</gene>
<dbReference type="SUPFAM" id="SSF49879">
    <property type="entry name" value="SMAD/FHA domain"/>
    <property type="match status" value="1"/>
</dbReference>
<keyword evidence="2" id="KW-0678">Repressor</keyword>
<dbReference type="GO" id="GO:0008380">
    <property type="term" value="P:RNA splicing"/>
    <property type="evidence" value="ECO:0007669"/>
    <property type="project" value="UniProtKB-KW"/>
</dbReference>
<evidence type="ECO:0000256" key="11">
    <source>
        <dbReference type="ARBA" id="ARBA00023242"/>
    </source>
</evidence>
<dbReference type="FunFam" id="2.60.200.20:FF:000012">
    <property type="entry name" value="Nuclear inhibitor of protein phosphatase 1"/>
    <property type="match status" value="1"/>
</dbReference>